<keyword evidence="1" id="KW-0175">Coiled coil</keyword>
<dbReference type="InterPro" id="IPR011990">
    <property type="entry name" value="TPR-like_helical_dom_sf"/>
</dbReference>
<dbReference type="RefSeq" id="WP_202826403.1">
    <property type="nucleotide sequence ID" value="NZ_JAEUXJ010000005.1"/>
</dbReference>
<dbReference type="SUPFAM" id="SSF48452">
    <property type="entry name" value="TPR-like"/>
    <property type="match status" value="1"/>
</dbReference>
<dbReference type="Proteomes" id="UP000606490">
    <property type="component" value="Unassembled WGS sequence"/>
</dbReference>
<evidence type="ECO:0000256" key="2">
    <source>
        <dbReference type="SAM" id="MobiDB-lite"/>
    </source>
</evidence>
<organism evidence="4 5">
    <name type="scientific">Belnapia mucosa</name>
    <dbReference type="NCBI Taxonomy" id="2804532"/>
    <lineage>
        <taxon>Bacteria</taxon>
        <taxon>Pseudomonadati</taxon>
        <taxon>Pseudomonadota</taxon>
        <taxon>Alphaproteobacteria</taxon>
        <taxon>Acetobacterales</taxon>
        <taxon>Roseomonadaceae</taxon>
        <taxon>Belnapia</taxon>
    </lineage>
</organism>
<name>A0ABS1V4R0_9PROT</name>
<keyword evidence="5" id="KW-1185">Reference proteome</keyword>
<accession>A0ABS1V4R0</accession>
<protein>
    <recommendedName>
        <fullName evidence="6">TolA-binding protein</fullName>
    </recommendedName>
</protein>
<dbReference type="EMBL" id="JAEUXJ010000005">
    <property type="protein sequence ID" value="MBL6456686.1"/>
    <property type="molecule type" value="Genomic_DNA"/>
</dbReference>
<feature type="compositionally biased region" description="Low complexity" evidence="2">
    <location>
        <begin position="140"/>
        <end position="158"/>
    </location>
</feature>
<evidence type="ECO:0008006" key="6">
    <source>
        <dbReference type="Google" id="ProtNLM"/>
    </source>
</evidence>
<feature type="chain" id="PRO_5047486328" description="TolA-binding protein" evidence="3">
    <location>
        <begin position="32"/>
        <end position="297"/>
    </location>
</feature>
<feature type="coiled-coil region" evidence="1">
    <location>
        <begin position="90"/>
        <end position="124"/>
    </location>
</feature>
<proteinExistence type="predicted"/>
<sequence length="297" mass="30872">MRRVLAALILATTIATTIATLALLPAGPAFAQAESREGIYLQNQILQLRQELDQVRRGGSAMGAPAVVPPPSRSGGAPQGELVGALLDRVTALEDETRRLRGRLDESENRNRNLGQQVEKLQGDLDYRLQQLEGQGGGRAAAPAAPPARAAAPAAPSAPAAPPAAAPSAARTPERAIADGQAALGRRDYGAAEAAAREALAARGSTRATDAQLLLGDALSGKRDYAGAALAYNDAFTRSRTGPRAPEALIGLAGAFASLGNKREACDTLDDLRSNFPNLRPPLAERAAEGRRRAGCR</sequence>
<gene>
    <name evidence="4" type="ORF">JMJ55_15225</name>
</gene>
<dbReference type="Gene3D" id="1.25.40.10">
    <property type="entry name" value="Tetratricopeptide repeat domain"/>
    <property type="match status" value="1"/>
</dbReference>
<keyword evidence="3" id="KW-0732">Signal</keyword>
<evidence type="ECO:0000313" key="5">
    <source>
        <dbReference type="Proteomes" id="UP000606490"/>
    </source>
</evidence>
<evidence type="ECO:0000256" key="1">
    <source>
        <dbReference type="SAM" id="Coils"/>
    </source>
</evidence>
<feature type="signal peptide" evidence="3">
    <location>
        <begin position="1"/>
        <end position="31"/>
    </location>
</feature>
<evidence type="ECO:0000313" key="4">
    <source>
        <dbReference type="EMBL" id="MBL6456686.1"/>
    </source>
</evidence>
<feature type="region of interest" description="Disordered" evidence="2">
    <location>
        <begin position="134"/>
        <end position="174"/>
    </location>
</feature>
<reference evidence="4 5" key="1">
    <citation type="submission" date="2021-01" db="EMBL/GenBank/DDBJ databases">
        <title>Belnapia mucosa sp. nov. and Belnapia arida sp. nov., isolated from the Tabernas Desert (Almeria, Spain).</title>
        <authorList>
            <person name="Molina-Menor E."/>
            <person name="Vidal-Verdu A."/>
            <person name="Calonge A."/>
            <person name="Satari L."/>
            <person name="Pereto Magraner J."/>
            <person name="Porcar Miralles M."/>
        </authorList>
    </citation>
    <scope>NUCLEOTIDE SEQUENCE [LARGE SCALE GENOMIC DNA]</scope>
    <source>
        <strain evidence="4 5">T6</strain>
    </source>
</reference>
<comment type="caution">
    <text evidence="4">The sequence shown here is derived from an EMBL/GenBank/DDBJ whole genome shotgun (WGS) entry which is preliminary data.</text>
</comment>
<evidence type="ECO:0000256" key="3">
    <source>
        <dbReference type="SAM" id="SignalP"/>
    </source>
</evidence>